<evidence type="ECO:0000313" key="9">
    <source>
        <dbReference type="EMBL" id="MCB5410877.1"/>
    </source>
</evidence>
<dbReference type="InterPro" id="IPR010930">
    <property type="entry name" value="Flg_bb/hook_C_dom"/>
</dbReference>
<comment type="subcellular location">
    <subcellularLocation>
        <location evidence="1 6">Bacterial flagellum basal body</location>
    </subcellularLocation>
</comment>
<dbReference type="RefSeq" id="WP_226936161.1">
    <property type="nucleotide sequence ID" value="NZ_JACDXX010000011.1"/>
</dbReference>
<evidence type="ECO:0000256" key="1">
    <source>
        <dbReference type="ARBA" id="ARBA00004117"/>
    </source>
</evidence>
<comment type="subunit">
    <text evidence="5 6">The basal body constitutes a major portion of the flagellar organelle and consists of four rings (L,P,S, and M) mounted on a central rod. The rod consists of about 26 subunits of FlgG in the distal portion, and FlgB, FlgC and FlgF are thought to build up the proximal portion of the rod with about 6 subunits each.</text>
</comment>
<name>A0ABS8CNC8_9RHOB</name>
<evidence type="ECO:0000256" key="4">
    <source>
        <dbReference type="ARBA" id="ARBA00023143"/>
    </source>
</evidence>
<dbReference type="PANTHER" id="PTHR30435">
    <property type="entry name" value="FLAGELLAR PROTEIN"/>
    <property type="match status" value="1"/>
</dbReference>
<evidence type="ECO:0000256" key="7">
    <source>
        <dbReference type="SAM" id="MobiDB-lite"/>
    </source>
</evidence>
<feature type="region of interest" description="Disordered" evidence="7">
    <location>
        <begin position="29"/>
        <end position="49"/>
    </location>
</feature>
<keyword evidence="9" id="KW-0966">Cell projection</keyword>
<dbReference type="Proteomes" id="UP001198571">
    <property type="component" value="Unassembled WGS sequence"/>
</dbReference>
<keyword evidence="9" id="KW-0282">Flagellum</keyword>
<feature type="compositionally biased region" description="Polar residues" evidence="7">
    <location>
        <begin position="29"/>
        <end position="39"/>
    </location>
</feature>
<evidence type="ECO:0000313" key="10">
    <source>
        <dbReference type="Proteomes" id="UP001198571"/>
    </source>
</evidence>
<feature type="domain" description="Flagellar basal-body/hook protein C-terminal" evidence="8">
    <location>
        <begin position="91"/>
        <end position="135"/>
    </location>
</feature>
<proteinExistence type="inferred from homology"/>
<evidence type="ECO:0000256" key="6">
    <source>
        <dbReference type="RuleBase" id="RU362062"/>
    </source>
</evidence>
<protein>
    <recommendedName>
        <fullName evidence="3 6">Flagellar basal-body rod protein FlgC</fullName>
    </recommendedName>
</protein>
<gene>
    <name evidence="9" type="primary">flgC</name>
    <name evidence="9" type="ORF">H0485_12815</name>
</gene>
<comment type="caution">
    <text evidence="9">The sequence shown here is derived from an EMBL/GenBank/DDBJ whole genome shotgun (WGS) entry which is preliminary data.</text>
</comment>
<dbReference type="PANTHER" id="PTHR30435:SF2">
    <property type="entry name" value="FLAGELLAR BASAL-BODY ROD PROTEIN FLGC"/>
    <property type="match status" value="1"/>
</dbReference>
<reference evidence="9 10" key="1">
    <citation type="submission" date="2020-07" db="EMBL/GenBank/DDBJ databases">
        <title>Pseudogemmobacter sp. nov., isolated from poultry manure in Taiwan.</title>
        <authorList>
            <person name="Lin S.-Y."/>
            <person name="Tang Y.-S."/>
            <person name="Young C.-C."/>
        </authorList>
    </citation>
    <scope>NUCLEOTIDE SEQUENCE [LARGE SCALE GENOMIC DNA]</scope>
    <source>
        <strain evidence="9 10">CC-YST710</strain>
    </source>
</reference>
<keyword evidence="9" id="KW-0969">Cilium</keyword>
<comment type="similarity">
    <text evidence="2">Belongs to the flagella basal body rod proteins family.</text>
</comment>
<dbReference type="EMBL" id="JACDXX010000011">
    <property type="protein sequence ID" value="MCB5410877.1"/>
    <property type="molecule type" value="Genomic_DNA"/>
</dbReference>
<evidence type="ECO:0000259" key="8">
    <source>
        <dbReference type="Pfam" id="PF06429"/>
    </source>
</evidence>
<dbReference type="NCBIfam" id="TIGR01395">
    <property type="entry name" value="FlgC"/>
    <property type="match status" value="1"/>
</dbReference>
<dbReference type="InterPro" id="IPR006299">
    <property type="entry name" value="FlgC"/>
</dbReference>
<sequence>MNDPLKAIGATAQAGLRAQSERLRVVSENLANAESTASTPGGDPYRRKTISFDSLLDPQTGSTTPGAARIGEDSSAFRLSHDPSHPAADANGYVKRPNVNPLIEMANMREASRSYEANLNMIETGRRMRSQLLDLLG</sequence>
<evidence type="ECO:0000256" key="5">
    <source>
        <dbReference type="ARBA" id="ARBA00025933"/>
    </source>
</evidence>
<organism evidence="9 10">
    <name type="scientific">Pseudogemmobacter faecipullorum</name>
    <dbReference type="NCBI Taxonomy" id="2755041"/>
    <lineage>
        <taxon>Bacteria</taxon>
        <taxon>Pseudomonadati</taxon>
        <taxon>Pseudomonadota</taxon>
        <taxon>Alphaproteobacteria</taxon>
        <taxon>Rhodobacterales</taxon>
        <taxon>Paracoccaceae</taxon>
        <taxon>Pseudogemmobacter</taxon>
    </lineage>
</organism>
<keyword evidence="4 6" id="KW-0975">Bacterial flagellum</keyword>
<keyword evidence="10" id="KW-1185">Reference proteome</keyword>
<evidence type="ECO:0000256" key="2">
    <source>
        <dbReference type="ARBA" id="ARBA00009677"/>
    </source>
</evidence>
<accession>A0ABS8CNC8</accession>
<dbReference type="Pfam" id="PF06429">
    <property type="entry name" value="Flg_bbr_C"/>
    <property type="match status" value="1"/>
</dbReference>
<evidence type="ECO:0000256" key="3">
    <source>
        <dbReference type="ARBA" id="ARBA00017941"/>
    </source>
</evidence>